<proteinExistence type="predicted"/>
<feature type="transmembrane region" description="Helical" evidence="1">
    <location>
        <begin position="103"/>
        <end position="129"/>
    </location>
</feature>
<feature type="transmembrane region" description="Helical" evidence="1">
    <location>
        <begin position="141"/>
        <end position="158"/>
    </location>
</feature>
<reference evidence="2 3" key="1">
    <citation type="journal article" date="2016" name="Nat. Commun.">
        <title>Thousands of microbial genomes shed light on interconnected biogeochemical processes in an aquifer system.</title>
        <authorList>
            <person name="Anantharaman K."/>
            <person name="Brown C.T."/>
            <person name="Hug L.A."/>
            <person name="Sharon I."/>
            <person name="Castelle C.J."/>
            <person name="Probst A.J."/>
            <person name="Thomas B.C."/>
            <person name="Singh A."/>
            <person name="Wilkins M.J."/>
            <person name="Karaoz U."/>
            <person name="Brodie E.L."/>
            <person name="Williams K.H."/>
            <person name="Hubbard S.S."/>
            <person name="Banfield J.F."/>
        </authorList>
    </citation>
    <scope>NUCLEOTIDE SEQUENCE [LARGE SCALE GENOMIC DNA]</scope>
</reference>
<keyword evidence="1" id="KW-0472">Membrane</keyword>
<dbReference type="STRING" id="1798468.A2110_02915"/>
<feature type="transmembrane region" description="Helical" evidence="1">
    <location>
        <begin position="64"/>
        <end position="97"/>
    </location>
</feature>
<feature type="transmembrane region" description="Helical" evidence="1">
    <location>
        <begin position="27"/>
        <end position="52"/>
    </location>
</feature>
<evidence type="ECO:0000313" key="3">
    <source>
        <dbReference type="Proteomes" id="UP000176273"/>
    </source>
</evidence>
<comment type="caution">
    <text evidence="2">The sequence shown here is derived from an EMBL/GenBank/DDBJ whole genome shotgun (WGS) entry which is preliminary data.</text>
</comment>
<organism evidence="2 3">
    <name type="scientific">Candidatus Jorgensenbacteria bacterium GWA1_54_12</name>
    <dbReference type="NCBI Taxonomy" id="1798468"/>
    <lineage>
        <taxon>Bacteria</taxon>
        <taxon>Candidatus Joergenseniibacteriota</taxon>
    </lineage>
</organism>
<gene>
    <name evidence="2" type="ORF">A2110_02915</name>
</gene>
<dbReference type="Proteomes" id="UP000176273">
    <property type="component" value="Unassembled WGS sequence"/>
</dbReference>
<feature type="transmembrane region" description="Helical" evidence="1">
    <location>
        <begin position="164"/>
        <end position="182"/>
    </location>
</feature>
<keyword evidence="1" id="KW-1133">Transmembrane helix</keyword>
<evidence type="ECO:0000313" key="2">
    <source>
        <dbReference type="EMBL" id="OGG37509.1"/>
    </source>
</evidence>
<dbReference type="EMBL" id="MFKH01000010">
    <property type="protein sequence ID" value="OGG37509.1"/>
    <property type="molecule type" value="Genomic_DNA"/>
</dbReference>
<feature type="transmembrane region" description="Helical" evidence="1">
    <location>
        <begin position="194"/>
        <end position="213"/>
    </location>
</feature>
<name>A0A1F6BKR6_9BACT</name>
<evidence type="ECO:0000256" key="1">
    <source>
        <dbReference type="SAM" id="Phobius"/>
    </source>
</evidence>
<keyword evidence="1" id="KW-0812">Transmembrane</keyword>
<accession>A0A1F6BKR6</accession>
<protein>
    <submittedName>
        <fullName evidence="2">Uncharacterized protein</fullName>
    </submittedName>
</protein>
<dbReference type="AlphaFoldDB" id="A0A1F6BKR6"/>
<sequence>MVKTLASHLITAQNAWSSPYKAALIAGAFWLFASHPGWVWLAVLLAVGFAVYRSLGPERTQMRFAYWGALIAASVIVLRGESSFAALAALGAALALVTWTRVSYPVAAVLIAAGFSGAGLFAGAALISVEAYRREPVLERMALALMAGLIALQVGWFARALPFFPAAGAVLVATTLAVMRDFLSRGKKSPSIAVLRAVTVFLLALVALFMSAAW</sequence>